<dbReference type="EMBL" id="JAJJMB010003633">
    <property type="protein sequence ID" value="KAI3946867.1"/>
    <property type="molecule type" value="Genomic_DNA"/>
</dbReference>
<evidence type="ECO:0000313" key="2">
    <source>
        <dbReference type="Proteomes" id="UP001202328"/>
    </source>
</evidence>
<gene>
    <name evidence="1" type="ORF">MKW98_003430</name>
</gene>
<evidence type="ECO:0008006" key="3">
    <source>
        <dbReference type="Google" id="ProtNLM"/>
    </source>
</evidence>
<dbReference type="AlphaFoldDB" id="A0AAD4TB59"/>
<name>A0AAD4TB59_9MAGN</name>
<comment type="caution">
    <text evidence="1">The sequence shown here is derived from an EMBL/GenBank/DDBJ whole genome shotgun (WGS) entry which is preliminary data.</text>
</comment>
<proteinExistence type="predicted"/>
<dbReference type="Proteomes" id="UP001202328">
    <property type="component" value="Unassembled WGS sequence"/>
</dbReference>
<dbReference type="PANTHER" id="PTHR31852">
    <property type="entry name" value="LATE EMBRYOGENESIS ABUNDANT (LEA) HYDROXYPROLINE-RICH GLYCOPROTEIN FAMILY"/>
    <property type="match status" value="1"/>
</dbReference>
<accession>A0AAD4TB59</accession>
<evidence type="ECO:0000313" key="1">
    <source>
        <dbReference type="EMBL" id="KAI3946867.1"/>
    </source>
</evidence>
<keyword evidence="2" id="KW-1185">Reference proteome</keyword>
<dbReference type="InterPro" id="IPR055301">
    <property type="entry name" value="Lea14-like_2"/>
</dbReference>
<reference evidence="1" key="1">
    <citation type="submission" date="2022-04" db="EMBL/GenBank/DDBJ databases">
        <title>A functionally conserved STORR gene fusion in Papaver species that diverged 16.8 million years ago.</title>
        <authorList>
            <person name="Catania T."/>
        </authorList>
    </citation>
    <scope>NUCLEOTIDE SEQUENCE</scope>
    <source>
        <strain evidence="1">S-188037</strain>
    </source>
</reference>
<organism evidence="1 2">
    <name type="scientific">Papaver atlanticum</name>
    <dbReference type="NCBI Taxonomy" id="357466"/>
    <lineage>
        <taxon>Eukaryota</taxon>
        <taxon>Viridiplantae</taxon>
        <taxon>Streptophyta</taxon>
        <taxon>Embryophyta</taxon>
        <taxon>Tracheophyta</taxon>
        <taxon>Spermatophyta</taxon>
        <taxon>Magnoliopsida</taxon>
        <taxon>Ranunculales</taxon>
        <taxon>Papaveraceae</taxon>
        <taxon>Papaveroideae</taxon>
        <taxon>Papaver</taxon>
    </lineage>
</organism>
<protein>
    <recommendedName>
        <fullName evidence="3">Late embryogenesis abundant protein LEA-2 subgroup domain-containing protein</fullName>
    </recommendedName>
</protein>
<sequence>MIVLIVFFTLFKPKDPKISINAVQLPTFLFSNNTVNFTFAQYVSVNNPNRDVFTHFHSSLELVYSGNQVGFMFIPAGTIESGRTQFMSAMFSVQSFPLNSSTPMMTLNSFIGDGDSNSGLRSEHTFEMELKMKMAGRVKILKFFTHHVETEASCRVAVSANDGSVLGFHF</sequence>